<organism evidence="1 2">
    <name type="scientific">Planomonospora parontospora</name>
    <dbReference type="NCBI Taxonomy" id="58119"/>
    <lineage>
        <taxon>Bacteria</taxon>
        <taxon>Bacillati</taxon>
        <taxon>Actinomycetota</taxon>
        <taxon>Actinomycetes</taxon>
        <taxon>Streptosporangiales</taxon>
        <taxon>Streptosporangiaceae</taxon>
        <taxon>Planomonospora</taxon>
    </lineage>
</organism>
<dbReference type="AlphaFoldDB" id="A0AA37BFF7"/>
<sequence>MTGHNQTVDSQASPLLKAARLCPADIRTEFGIGVPDVLEYLGHDEWEMALLLLEELGDAHPQPPGFWSLLADAARLMWLRRDADWYEWRRCEARSGVLRAELCLKCTEDGGRTLPVPSGWSLRPMWDIGRRTPEGEPLLSIAALWVEGGDPLKPGECAPVRLLPLAPEHWRHLTPGDAITMHEIRPPAGTARVVEVMPPVVAAS</sequence>
<accession>A0AA37BFF7</accession>
<proteinExistence type="predicted"/>
<gene>
    <name evidence="1" type="ORF">GCM10010126_22330</name>
</gene>
<reference evidence="1" key="1">
    <citation type="journal article" date="2014" name="Int. J. Syst. Evol. Microbiol.">
        <title>Complete genome sequence of Corynebacterium casei LMG S-19264T (=DSM 44701T), isolated from a smear-ripened cheese.</title>
        <authorList>
            <consortium name="US DOE Joint Genome Institute (JGI-PGF)"/>
            <person name="Walter F."/>
            <person name="Albersmeier A."/>
            <person name="Kalinowski J."/>
            <person name="Ruckert C."/>
        </authorList>
    </citation>
    <scope>NUCLEOTIDE SEQUENCE</scope>
    <source>
        <strain evidence="1">JCM 3093</strain>
    </source>
</reference>
<evidence type="ECO:0000313" key="1">
    <source>
        <dbReference type="EMBL" id="GGK62486.1"/>
    </source>
</evidence>
<reference evidence="1" key="2">
    <citation type="submission" date="2022-09" db="EMBL/GenBank/DDBJ databases">
        <authorList>
            <person name="Sun Q."/>
            <person name="Ohkuma M."/>
        </authorList>
    </citation>
    <scope>NUCLEOTIDE SEQUENCE</scope>
    <source>
        <strain evidence="1">JCM 3093</strain>
    </source>
</reference>
<name>A0AA37BFF7_9ACTN</name>
<dbReference type="EMBL" id="BMQD01000005">
    <property type="protein sequence ID" value="GGK62486.1"/>
    <property type="molecule type" value="Genomic_DNA"/>
</dbReference>
<protein>
    <submittedName>
        <fullName evidence="1">Uncharacterized protein</fullName>
    </submittedName>
</protein>
<comment type="caution">
    <text evidence="1">The sequence shown here is derived from an EMBL/GenBank/DDBJ whole genome shotgun (WGS) entry which is preliminary data.</text>
</comment>
<evidence type="ECO:0000313" key="2">
    <source>
        <dbReference type="Proteomes" id="UP000627984"/>
    </source>
</evidence>
<dbReference type="Proteomes" id="UP000627984">
    <property type="component" value="Unassembled WGS sequence"/>
</dbReference>